<protein>
    <submittedName>
        <fullName evidence="3">Glycosyltransferase</fullName>
    </submittedName>
</protein>
<dbReference type="Proteomes" id="UP001464891">
    <property type="component" value="Unassembled WGS sequence"/>
</dbReference>
<dbReference type="Gene3D" id="3.40.50.2000">
    <property type="entry name" value="Glycogen Phosphorylase B"/>
    <property type="match status" value="2"/>
</dbReference>
<dbReference type="EMBL" id="JAMPKM010000003">
    <property type="protein sequence ID" value="MEP0817041.1"/>
    <property type="molecule type" value="Genomic_DNA"/>
</dbReference>
<dbReference type="InterPro" id="IPR001296">
    <property type="entry name" value="Glyco_trans_1"/>
</dbReference>
<evidence type="ECO:0000313" key="4">
    <source>
        <dbReference type="Proteomes" id="UP001464891"/>
    </source>
</evidence>
<sequence length="388" mass="41890">MPVTLRSQQPSVSLFIPNLAGGGAERAMLHLAQGFAARGLKTDLVLAQGEGAYLDKVPANVRLINLKAKSPVIVSKTWALRRYLQQEKPDFLLSALDIASSATLAQRLAGVPTRIVMCVQTNLSQQFQDRHGGSGNVRPFLVRQFYPWADAIVAASQGTARDVAQMAGLSEDKVQVIYNPVVMPNLVEKIKAPIDHPWFAAGEPPVVLGVGRLVKQKDFLTLVRAFDLVRQRHPARLMILGEADPREPLVKPELEALIQELGLQDNVSLPGFVENPYAYMAQSAVFVLSSIYEGFGNVVAEALAAGTSVVSTDCESGPAEILSNGKYGRLAPVGDFKALADGIIAALEQPTDAEVLQQRANAFAMDNIVGQYLDVLENLSRQDALQAS</sequence>
<proteinExistence type="predicted"/>
<evidence type="ECO:0000259" key="1">
    <source>
        <dbReference type="Pfam" id="PF00534"/>
    </source>
</evidence>
<organism evidence="3 4">
    <name type="scientific">Trichocoleus desertorum GB2-A4</name>
    <dbReference type="NCBI Taxonomy" id="2933944"/>
    <lineage>
        <taxon>Bacteria</taxon>
        <taxon>Bacillati</taxon>
        <taxon>Cyanobacteriota</taxon>
        <taxon>Cyanophyceae</taxon>
        <taxon>Leptolyngbyales</taxon>
        <taxon>Trichocoleusaceae</taxon>
        <taxon>Trichocoleus</taxon>
    </lineage>
</organism>
<gene>
    <name evidence="3" type="ORF">NC998_08020</name>
</gene>
<keyword evidence="4" id="KW-1185">Reference proteome</keyword>
<evidence type="ECO:0000313" key="3">
    <source>
        <dbReference type="EMBL" id="MEP0817041.1"/>
    </source>
</evidence>
<reference evidence="3 4" key="1">
    <citation type="submission" date="2022-04" db="EMBL/GenBank/DDBJ databases">
        <title>Positive selection, recombination, and allopatry shape intraspecific diversity of widespread and dominant cyanobacteria.</title>
        <authorList>
            <person name="Wei J."/>
            <person name="Shu W."/>
            <person name="Hu C."/>
        </authorList>
    </citation>
    <scope>NUCLEOTIDE SEQUENCE [LARGE SCALE GENOMIC DNA]</scope>
    <source>
        <strain evidence="3 4">GB2-A4</strain>
    </source>
</reference>
<feature type="domain" description="Glycosyltransferase subfamily 4-like N-terminal" evidence="2">
    <location>
        <begin position="22"/>
        <end position="181"/>
    </location>
</feature>
<dbReference type="Pfam" id="PF00534">
    <property type="entry name" value="Glycos_transf_1"/>
    <property type="match status" value="1"/>
</dbReference>
<dbReference type="InterPro" id="IPR028098">
    <property type="entry name" value="Glyco_trans_4-like_N"/>
</dbReference>
<feature type="domain" description="Glycosyl transferase family 1" evidence="1">
    <location>
        <begin position="200"/>
        <end position="360"/>
    </location>
</feature>
<dbReference type="RefSeq" id="WP_190439523.1">
    <property type="nucleotide sequence ID" value="NZ_JAMPKM010000003.1"/>
</dbReference>
<name>A0ABV0J7M4_9CYAN</name>
<dbReference type="SUPFAM" id="SSF53756">
    <property type="entry name" value="UDP-Glycosyltransferase/glycogen phosphorylase"/>
    <property type="match status" value="1"/>
</dbReference>
<dbReference type="CDD" id="cd03811">
    <property type="entry name" value="GT4_GT28_WabH-like"/>
    <property type="match status" value="1"/>
</dbReference>
<dbReference type="Pfam" id="PF13439">
    <property type="entry name" value="Glyco_transf_4"/>
    <property type="match status" value="1"/>
</dbReference>
<evidence type="ECO:0000259" key="2">
    <source>
        <dbReference type="Pfam" id="PF13439"/>
    </source>
</evidence>
<accession>A0ABV0J7M4</accession>
<dbReference type="PANTHER" id="PTHR12526">
    <property type="entry name" value="GLYCOSYLTRANSFERASE"/>
    <property type="match status" value="1"/>
</dbReference>
<comment type="caution">
    <text evidence="3">The sequence shown here is derived from an EMBL/GenBank/DDBJ whole genome shotgun (WGS) entry which is preliminary data.</text>
</comment>
<dbReference type="PANTHER" id="PTHR12526:SF630">
    <property type="entry name" value="GLYCOSYLTRANSFERASE"/>
    <property type="match status" value="1"/>
</dbReference>